<sequence>MSNDESAWYAASEPSTARLLPEEPVQPAHLRVGTVIPDSVPLEPQHRVLRTAEEGQQPAEPLQPFQRVEAEPLQPFQRGVPAQEAQPLQPFERGVPMQEAEPLQPFQRAVPAQEATPDRTLQRGVPAQEAEPLQPFQRAVPAQEAEPLRPMERGVPAQEATPDRTLQRGEAEPMRTLQRGEATPDRALRRGETAAAKRSAASGSGGSGNAGSGFQVDPDQYRAAVSPMLAASEQVASVYRSLSAFLPSMESQNPWGNDESGKKFAEGEKGYLKYSHDTMDVVKGLPEALKGIADGLKAMAESYQNADQNVVSELGDIDSPVQMPTSPSMPSTPVHVPMTPRITQSGRH</sequence>
<evidence type="ECO:0000313" key="3">
    <source>
        <dbReference type="Proteomes" id="UP000266906"/>
    </source>
</evidence>
<name>A0A3N4RX62_9ACTN</name>
<dbReference type="RefSeq" id="WP_123820444.1">
    <property type="nucleotide sequence ID" value="NZ_RKQG01000002.1"/>
</dbReference>
<feature type="compositionally biased region" description="Basic and acidic residues" evidence="1">
    <location>
        <begin position="161"/>
        <end position="173"/>
    </location>
</feature>
<organism evidence="2 3">
    <name type="scientific">Kitasatospora cineracea</name>
    <dbReference type="NCBI Taxonomy" id="88074"/>
    <lineage>
        <taxon>Bacteria</taxon>
        <taxon>Bacillati</taxon>
        <taxon>Actinomycetota</taxon>
        <taxon>Actinomycetes</taxon>
        <taxon>Kitasatosporales</taxon>
        <taxon>Streptomycetaceae</taxon>
        <taxon>Kitasatospora</taxon>
    </lineage>
</organism>
<dbReference type="EMBL" id="RKQG01000002">
    <property type="protein sequence ID" value="RPE28664.1"/>
    <property type="molecule type" value="Genomic_DNA"/>
</dbReference>
<accession>A0A3N4RX62</accession>
<gene>
    <name evidence="2" type="ORF">EDD38_5803</name>
</gene>
<evidence type="ECO:0000256" key="1">
    <source>
        <dbReference type="SAM" id="MobiDB-lite"/>
    </source>
</evidence>
<feature type="region of interest" description="Disordered" evidence="1">
    <location>
        <begin position="317"/>
        <end position="348"/>
    </location>
</feature>
<evidence type="ECO:0000313" key="2">
    <source>
        <dbReference type="EMBL" id="RPE28664.1"/>
    </source>
</evidence>
<evidence type="ECO:0008006" key="4">
    <source>
        <dbReference type="Google" id="ProtNLM"/>
    </source>
</evidence>
<comment type="caution">
    <text evidence="2">The sequence shown here is derived from an EMBL/GenBank/DDBJ whole genome shotgun (WGS) entry which is preliminary data.</text>
</comment>
<keyword evidence="3" id="KW-1185">Reference proteome</keyword>
<dbReference type="AlphaFoldDB" id="A0A3N4RX62"/>
<feature type="compositionally biased region" description="Basic and acidic residues" evidence="1">
    <location>
        <begin position="182"/>
        <end position="192"/>
    </location>
</feature>
<dbReference type="Gene3D" id="1.10.287.1060">
    <property type="entry name" value="ESAT-6-like"/>
    <property type="match status" value="1"/>
</dbReference>
<proteinExistence type="predicted"/>
<feature type="compositionally biased region" description="Low complexity" evidence="1">
    <location>
        <begin position="319"/>
        <end position="338"/>
    </location>
</feature>
<feature type="region of interest" description="Disordered" evidence="1">
    <location>
        <begin position="49"/>
        <end position="215"/>
    </location>
</feature>
<reference evidence="2 3" key="1">
    <citation type="submission" date="2018-11" db="EMBL/GenBank/DDBJ databases">
        <title>Sequencing the genomes of 1000 actinobacteria strains.</title>
        <authorList>
            <person name="Klenk H.-P."/>
        </authorList>
    </citation>
    <scope>NUCLEOTIDE SEQUENCE [LARGE SCALE GENOMIC DNA]</scope>
    <source>
        <strain evidence="2 3">DSM 44781</strain>
    </source>
</reference>
<protein>
    <recommendedName>
        <fullName evidence="4">Type VII secretion system (Wss) protein ESAT-6</fullName>
    </recommendedName>
</protein>
<dbReference type="Proteomes" id="UP000266906">
    <property type="component" value="Unassembled WGS sequence"/>
</dbReference>